<feature type="transmembrane region" description="Helical" evidence="1">
    <location>
        <begin position="41"/>
        <end position="62"/>
    </location>
</feature>
<feature type="transmembrane region" description="Helical" evidence="1">
    <location>
        <begin position="103"/>
        <end position="123"/>
    </location>
</feature>
<keyword evidence="1" id="KW-0472">Membrane</keyword>
<reference evidence="3" key="1">
    <citation type="submission" date="2017-09" db="EMBL/GenBank/DDBJ databases">
        <title>Depth-based differentiation of microbial function through sediment-hosted aquifers and enrichment of novel symbionts in the deep terrestrial subsurface.</title>
        <authorList>
            <person name="Probst A.J."/>
            <person name="Ladd B."/>
            <person name="Jarett J.K."/>
            <person name="Geller-Mcgrath D.E."/>
            <person name="Sieber C.M.K."/>
            <person name="Emerson J.B."/>
            <person name="Anantharaman K."/>
            <person name="Thomas B.C."/>
            <person name="Malmstrom R."/>
            <person name="Stieglmeier M."/>
            <person name="Klingl A."/>
            <person name="Woyke T."/>
            <person name="Ryan C.M."/>
            <person name="Banfield J.F."/>
        </authorList>
    </citation>
    <scope>NUCLEOTIDE SEQUENCE [LARGE SCALE GENOMIC DNA]</scope>
</reference>
<proteinExistence type="predicted"/>
<feature type="transmembrane region" description="Helical" evidence="1">
    <location>
        <begin position="68"/>
        <end position="91"/>
    </location>
</feature>
<sequence length="125" mass="14239">MGNFFLVPVNYPAVLVCGVINTVLGFLWYGPVYGKKRGRLLVMFVASLVTAYVLFHFIWYAAPGAYTLFIAVKTGVWGWIGLVFPMSLMIFMFSPERKPMKFLIKETGFHLVSLMVMASIFYFTK</sequence>
<feature type="transmembrane region" description="Helical" evidence="1">
    <location>
        <begin position="12"/>
        <end position="29"/>
    </location>
</feature>
<evidence type="ECO:0000313" key="3">
    <source>
        <dbReference type="Proteomes" id="UP000230119"/>
    </source>
</evidence>
<dbReference type="Proteomes" id="UP000230119">
    <property type="component" value="Unassembled WGS sequence"/>
</dbReference>
<evidence type="ECO:0000256" key="1">
    <source>
        <dbReference type="SAM" id="Phobius"/>
    </source>
</evidence>
<comment type="caution">
    <text evidence="2">The sequence shown here is derived from an EMBL/GenBank/DDBJ whole genome shotgun (WGS) entry which is preliminary data.</text>
</comment>
<protein>
    <recommendedName>
        <fullName evidence="4">DUF1761 domain-containing protein</fullName>
    </recommendedName>
</protein>
<accession>A0A2M7BRA1</accession>
<evidence type="ECO:0000313" key="2">
    <source>
        <dbReference type="EMBL" id="PIV07992.1"/>
    </source>
</evidence>
<keyword evidence="1" id="KW-1133">Transmembrane helix</keyword>
<keyword evidence="1" id="KW-0812">Transmembrane</keyword>
<dbReference type="EMBL" id="PEVA01000212">
    <property type="protein sequence ID" value="PIV07992.1"/>
    <property type="molecule type" value="Genomic_DNA"/>
</dbReference>
<dbReference type="AlphaFoldDB" id="A0A2M7BRA1"/>
<dbReference type="InterPro" id="IPR013879">
    <property type="entry name" value="DUF1761"/>
</dbReference>
<gene>
    <name evidence="2" type="ORF">COS52_05040</name>
</gene>
<evidence type="ECO:0008006" key="4">
    <source>
        <dbReference type="Google" id="ProtNLM"/>
    </source>
</evidence>
<name>A0A2M7BRA1_9BACT</name>
<dbReference type="Pfam" id="PF08570">
    <property type="entry name" value="DUF1761"/>
    <property type="match status" value="1"/>
</dbReference>
<organism evidence="2 3">
    <name type="scientific">Candidatus Roizmanbacteria bacterium CG03_land_8_20_14_0_80_39_12</name>
    <dbReference type="NCBI Taxonomy" id="1974847"/>
    <lineage>
        <taxon>Bacteria</taxon>
        <taxon>Candidatus Roizmaniibacteriota</taxon>
    </lineage>
</organism>